<proteinExistence type="predicted"/>
<dbReference type="GO" id="GO:0001667">
    <property type="term" value="P:ameboidal-type cell migration"/>
    <property type="evidence" value="ECO:0007669"/>
    <property type="project" value="UniProtKB-ARBA"/>
</dbReference>
<keyword evidence="2" id="KW-0547">Nucleotide-binding</keyword>
<dbReference type="FunFam" id="3.30.710.10:FF:000014">
    <property type="entry name" value="Rho-related BTB domain-containing protein 2 isoform 1"/>
    <property type="match status" value="1"/>
</dbReference>
<organism evidence="5 6">
    <name type="scientific">Artemia franciscana</name>
    <name type="common">Brine shrimp</name>
    <name type="synonym">Artemia sanfranciscana</name>
    <dbReference type="NCBI Taxonomy" id="6661"/>
    <lineage>
        <taxon>Eukaryota</taxon>
        <taxon>Metazoa</taxon>
        <taxon>Ecdysozoa</taxon>
        <taxon>Arthropoda</taxon>
        <taxon>Crustacea</taxon>
        <taxon>Branchiopoda</taxon>
        <taxon>Anostraca</taxon>
        <taxon>Artemiidae</taxon>
        <taxon>Artemia</taxon>
    </lineage>
</organism>
<dbReference type="GO" id="GO:0005525">
    <property type="term" value="F:GTP binding"/>
    <property type="evidence" value="ECO:0007669"/>
    <property type="project" value="UniProtKB-KW"/>
</dbReference>
<feature type="domain" description="BTB" evidence="4">
    <location>
        <begin position="509"/>
        <end position="572"/>
    </location>
</feature>
<keyword evidence="3" id="KW-0342">GTP-binding</keyword>
<evidence type="ECO:0000313" key="6">
    <source>
        <dbReference type="Proteomes" id="UP001187531"/>
    </source>
</evidence>
<accession>A0AA88HDV3</accession>
<dbReference type="CDD" id="cd01873">
    <property type="entry name" value="RhoBTB"/>
    <property type="match status" value="1"/>
</dbReference>
<dbReference type="CDD" id="cd18499">
    <property type="entry name" value="BACK_RHOBTB"/>
    <property type="match status" value="1"/>
</dbReference>
<dbReference type="SUPFAM" id="SSF54695">
    <property type="entry name" value="POZ domain"/>
    <property type="match status" value="2"/>
</dbReference>
<dbReference type="Pfam" id="PF00651">
    <property type="entry name" value="BTB"/>
    <property type="match status" value="2"/>
</dbReference>
<dbReference type="InterPro" id="IPR011333">
    <property type="entry name" value="SKP1/BTB/POZ_sf"/>
</dbReference>
<dbReference type="EMBL" id="JAVRJZ010000017">
    <property type="protein sequence ID" value="KAK2710225.1"/>
    <property type="molecule type" value="Genomic_DNA"/>
</dbReference>
<dbReference type="SMART" id="SM00174">
    <property type="entry name" value="RHO"/>
    <property type="match status" value="1"/>
</dbReference>
<dbReference type="CDD" id="cd18299">
    <property type="entry name" value="BTB1_POZ_RhoBTB"/>
    <property type="match status" value="1"/>
</dbReference>
<evidence type="ECO:0000256" key="1">
    <source>
        <dbReference type="ARBA" id="ARBA00022737"/>
    </source>
</evidence>
<dbReference type="SMART" id="SM00225">
    <property type="entry name" value="BTB"/>
    <property type="match status" value="2"/>
</dbReference>
<evidence type="ECO:0000259" key="4">
    <source>
        <dbReference type="PROSITE" id="PS50097"/>
    </source>
</evidence>
<dbReference type="Gene3D" id="3.30.710.10">
    <property type="entry name" value="Potassium Channel Kv1.1, Chain A"/>
    <property type="match status" value="2"/>
</dbReference>
<dbReference type="EMBL" id="JAVRJZ010000017">
    <property type="protein sequence ID" value="KAK2710215.1"/>
    <property type="molecule type" value="Genomic_DNA"/>
</dbReference>
<name>A0AA88HDV3_ARTSF</name>
<dbReference type="PANTHER" id="PTHR24072">
    <property type="entry name" value="RHO FAMILY GTPASE"/>
    <property type="match status" value="1"/>
</dbReference>
<protein>
    <recommendedName>
        <fullName evidence="4">BTB domain-containing protein</fullName>
    </recommendedName>
</protein>
<keyword evidence="1" id="KW-0677">Repeat</keyword>
<dbReference type="Pfam" id="PF00071">
    <property type="entry name" value="Ras"/>
    <property type="match status" value="1"/>
</dbReference>
<dbReference type="AlphaFoldDB" id="A0AA88HDV3"/>
<gene>
    <name evidence="5" type="ORF">QYM36_013771</name>
</gene>
<dbReference type="SUPFAM" id="SSF52540">
    <property type="entry name" value="P-loop containing nucleoside triphosphate hydrolases"/>
    <property type="match status" value="1"/>
</dbReference>
<dbReference type="NCBIfam" id="TIGR00231">
    <property type="entry name" value="small_GTP"/>
    <property type="match status" value="1"/>
</dbReference>
<dbReference type="InterPro" id="IPR003578">
    <property type="entry name" value="Small_GTPase_Rho"/>
</dbReference>
<dbReference type="SMART" id="SM00175">
    <property type="entry name" value="RAB"/>
    <property type="match status" value="1"/>
</dbReference>
<dbReference type="CDD" id="cd18300">
    <property type="entry name" value="BTB2_POZ_RhoBTB"/>
    <property type="match status" value="1"/>
</dbReference>
<dbReference type="Gene3D" id="3.40.50.300">
    <property type="entry name" value="P-loop containing nucleotide triphosphate hydrolases"/>
    <property type="match status" value="1"/>
</dbReference>
<dbReference type="GO" id="GO:0035099">
    <property type="term" value="P:hemocyte migration"/>
    <property type="evidence" value="ECO:0007669"/>
    <property type="project" value="UniProtKB-ARBA"/>
</dbReference>
<dbReference type="PROSITE" id="PS51420">
    <property type="entry name" value="RHO"/>
    <property type="match status" value="1"/>
</dbReference>
<dbReference type="InterPro" id="IPR001806">
    <property type="entry name" value="Small_GTPase"/>
</dbReference>
<sequence>MNGKTTEDWIYSGLPRFRTCFKISFLKMRFTRRGELVKCVVVGDTAVGKTRLICARACNKQVSLSQLLTTHVPTVWAIDQYRIYKEVLERSWEEVDGVNVSLRLWDTFGDHDKDRRFSYGRSDVVLLCFSIGNPYSLRNCKVVWYPEIKKFCPNTPILLVGCKNDLRFMYKDDAYLSYFRDRSPFVRPTRECDLVMPDQARSIASDIGLPYYETSVMTYYGVNELFENAIRAALCSRRQHRFWMANLKRVQRPILQAPFCPPRPKLPNITISPTHFYEDVANMYARQSFTDVVFIVGGVGLPAHRFYLASASTSFYKLLVGTDSSLELGTRSSSDSSMVSSVGEASLSGFGDETEPLILHDYNSKRHREHFKRRSSYPIPPLETRWPSYFRELNHPAFQTISVEECEGLDHRGRPATSLQTIITMTSLVPPGAMKQCLRFLYTGQIDVSLCPIEEVKTVAEYLELHELHQYLTNIQTKEDFLNRDVKKTFRQVLKRRLHDVCLDRGLFTDIKFQLEDGEVSAHRPLLMTRCEVMQAMFDGHFRESSAKVVQMPDVSEFTFRQLIHYFYTDQIPFVCVSDCLPLLELANRFCLPRLTHLIEDKVEAELRMMLEKGSDVIMECLMLLEESQIHNAEQLSDWCLTYLACNYNTVCRKAPKVLKQLLPENQAEVAKKRWPPVWYLKDRDYYEKCIKEQTKDLVIEKPVKRTRNNSGCLCFTSKAAKESEEKGYHSV</sequence>
<dbReference type="GO" id="GO:0022412">
    <property type="term" value="P:cellular process involved in reproduction in multicellular organism"/>
    <property type="evidence" value="ECO:0007669"/>
    <property type="project" value="UniProtKB-ARBA"/>
</dbReference>
<dbReference type="PROSITE" id="PS50097">
    <property type="entry name" value="BTB"/>
    <property type="match status" value="2"/>
</dbReference>
<evidence type="ECO:0000256" key="3">
    <source>
        <dbReference type="ARBA" id="ARBA00023134"/>
    </source>
</evidence>
<keyword evidence="6" id="KW-1185">Reference proteome</keyword>
<dbReference type="InterPro" id="IPR000210">
    <property type="entry name" value="BTB/POZ_dom"/>
</dbReference>
<dbReference type="PROSITE" id="PS51419">
    <property type="entry name" value="RAB"/>
    <property type="match status" value="1"/>
</dbReference>
<dbReference type="PRINTS" id="PR00449">
    <property type="entry name" value="RASTRNSFRMNG"/>
</dbReference>
<dbReference type="GO" id="GO:0003006">
    <property type="term" value="P:developmental process involved in reproduction"/>
    <property type="evidence" value="ECO:0007669"/>
    <property type="project" value="UniProtKB-ARBA"/>
</dbReference>
<feature type="domain" description="BTB" evidence="4">
    <location>
        <begin position="290"/>
        <end position="319"/>
    </location>
</feature>
<dbReference type="Proteomes" id="UP001187531">
    <property type="component" value="Unassembled WGS sequence"/>
</dbReference>
<dbReference type="InterPro" id="IPR027417">
    <property type="entry name" value="P-loop_NTPase"/>
</dbReference>
<dbReference type="GO" id="GO:0010008">
    <property type="term" value="C:endosome membrane"/>
    <property type="evidence" value="ECO:0007669"/>
    <property type="project" value="UniProtKB-ARBA"/>
</dbReference>
<comment type="caution">
    <text evidence="5">The sequence shown here is derived from an EMBL/GenBank/DDBJ whole genome shotgun (WGS) entry which is preliminary data.</text>
</comment>
<dbReference type="FunFam" id="3.40.50.300:FF:000177">
    <property type="entry name" value="Rho-related BTB domain-containing protein 2"/>
    <property type="match status" value="1"/>
</dbReference>
<evidence type="ECO:0000256" key="2">
    <source>
        <dbReference type="ARBA" id="ARBA00022741"/>
    </source>
</evidence>
<evidence type="ECO:0000313" key="5">
    <source>
        <dbReference type="EMBL" id="KAK2710215.1"/>
    </source>
</evidence>
<dbReference type="GO" id="GO:0035006">
    <property type="term" value="P:melanization defense response"/>
    <property type="evidence" value="ECO:0007669"/>
    <property type="project" value="UniProtKB-ARBA"/>
</dbReference>
<dbReference type="SMART" id="SM00173">
    <property type="entry name" value="RAS"/>
    <property type="match status" value="1"/>
</dbReference>
<dbReference type="InterPro" id="IPR005225">
    <property type="entry name" value="Small_GTP-bd"/>
</dbReference>
<dbReference type="GO" id="GO:0007264">
    <property type="term" value="P:small GTPase-mediated signal transduction"/>
    <property type="evidence" value="ECO:0007669"/>
    <property type="project" value="InterPro"/>
</dbReference>
<dbReference type="GO" id="GO:0003924">
    <property type="term" value="F:GTPase activity"/>
    <property type="evidence" value="ECO:0007669"/>
    <property type="project" value="InterPro"/>
</dbReference>
<reference evidence="5" key="1">
    <citation type="submission" date="2023-07" db="EMBL/GenBank/DDBJ databases">
        <title>Chromosome-level genome assembly of Artemia franciscana.</title>
        <authorList>
            <person name="Jo E."/>
        </authorList>
    </citation>
    <scope>NUCLEOTIDE SEQUENCE</scope>
    <source>
        <tissue evidence="5">Whole body</tissue>
    </source>
</reference>